<gene>
    <name evidence="1" type="ORF">US19_C0051G0012</name>
</gene>
<comment type="caution">
    <text evidence="1">The sequence shown here is derived from an EMBL/GenBank/DDBJ whole genome shotgun (WGS) entry which is preliminary data.</text>
</comment>
<name>A0A0G0F0S3_9BACT</name>
<accession>A0A0G0F0S3</accession>
<evidence type="ECO:0000313" key="1">
    <source>
        <dbReference type="EMBL" id="KKQ07255.1"/>
    </source>
</evidence>
<organism evidence="1 2">
    <name type="scientific">Candidatus Daviesbacteria bacterium GW2011_GWB1_36_5</name>
    <dbReference type="NCBI Taxonomy" id="1618426"/>
    <lineage>
        <taxon>Bacteria</taxon>
        <taxon>Candidatus Daviesiibacteriota</taxon>
    </lineage>
</organism>
<dbReference type="AlphaFoldDB" id="A0A0G0F0S3"/>
<protein>
    <submittedName>
        <fullName evidence="1">Uncharacterized protein</fullName>
    </submittedName>
</protein>
<reference evidence="1 2" key="1">
    <citation type="journal article" date="2015" name="Nature">
        <title>rRNA introns, odd ribosomes, and small enigmatic genomes across a large radiation of phyla.</title>
        <authorList>
            <person name="Brown C.T."/>
            <person name="Hug L.A."/>
            <person name="Thomas B.C."/>
            <person name="Sharon I."/>
            <person name="Castelle C.J."/>
            <person name="Singh A."/>
            <person name="Wilkins M.J."/>
            <person name="Williams K.H."/>
            <person name="Banfield J.F."/>
        </authorList>
    </citation>
    <scope>NUCLEOTIDE SEQUENCE [LARGE SCALE GENOMIC DNA]</scope>
</reference>
<evidence type="ECO:0000313" key="2">
    <source>
        <dbReference type="Proteomes" id="UP000034492"/>
    </source>
</evidence>
<sequence>MIGIYKNWSLLKGNSTYMPFLIRAIQMSEGPILELGAGIFSTPLLHWLCAEKRRRLFTYEDNKDFFEFARQFRSRNHRIISVDDWDKIDIEKNWSVVLVDHLIERRAIEALRLKDCADYIVLHDTNVPKYKYEEVWPYFKEVKHWKFCTPWTSVVSNRKNLKIFE</sequence>
<proteinExistence type="predicted"/>
<dbReference type="Proteomes" id="UP000034492">
    <property type="component" value="Unassembled WGS sequence"/>
</dbReference>
<dbReference type="EMBL" id="LBSA01000051">
    <property type="protein sequence ID" value="KKQ07255.1"/>
    <property type="molecule type" value="Genomic_DNA"/>
</dbReference>